<dbReference type="AlphaFoldDB" id="A0A8R1IGE1"/>
<proteinExistence type="predicted"/>
<reference evidence="3" key="1">
    <citation type="submission" date="2010-08" db="EMBL/GenBank/DDBJ databases">
        <authorList>
            <consortium name="Caenorhabditis japonica Sequencing Consortium"/>
            <person name="Wilson R.K."/>
        </authorList>
    </citation>
    <scope>NUCLEOTIDE SEQUENCE [LARGE SCALE GENOMIC DNA]</scope>
    <source>
        <strain evidence="3">DF5081</strain>
    </source>
</reference>
<evidence type="ECO:0000256" key="1">
    <source>
        <dbReference type="SAM" id="Phobius"/>
    </source>
</evidence>
<dbReference type="EnsemblMetazoa" id="CJA33252.1">
    <property type="protein sequence ID" value="CJA33252.1"/>
    <property type="gene ID" value="WBGene00209099"/>
</dbReference>
<evidence type="ECO:0000313" key="2">
    <source>
        <dbReference type="EnsemblMetazoa" id="CJA33252.1"/>
    </source>
</evidence>
<keyword evidence="3" id="KW-1185">Reference proteome</keyword>
<name>A0A8R1IGE1_CAEJA</name>
<reference evidence="2" key="2">
    <citation type="submission" date="2022-06" db="UniProtKB">
        <authorList>
            <consortium name="EnsemblMetazoa"/>
        </authorList>
    </citation>
    <scope>IDENTIFICATION</scope>
    <source>
        <strain evidence="2">DF5081</strain>
    </source>
</reference>
<keyword evidence="1" id="KW-1133">Transmembrane helix</keyword>
<accession>A0A8R1IGE1</accession>
<keyword evidence="1" id="KW-0472">Membrane</keyword>
<organism evidence="2 3">
    <name type="scientific">Caenorhabditis japonica</name>
    <dbReference type="NCBI Taxonomy" id="281687"/>
    <lineage>
        <taxon>Eukaryota</taxon>
        <taxon>Metazoa</taxon>
        <taxon>Ecdysozoa</taxon>
        <taxon>Nematoda</taxon>
        <taxon>Chromadorea</taxon>
        <taxon>Rhabditida</taxon>
        <taxon>Rhabditina</taxon>
        <taxon>Rhabditomorpha</taxon>
        <taxon>Rhabditoidea</taxon>
        <taxon>Rhabditidae</taxon>
        <taxon>Peloderinae</taxon>
        <taxon>Caenorhabditis</taxon>
    </lineage>
</organism>
<feature type="transmembrane region" description="Helical" evidence="1">
    <location>
        <begin position="16"/>
        <end position="35"/>
    </location>
</feature>
<keyword evidence="1" id="KW-0812">Transmembrane</keyword>
<protein>
    <submittedName>
        <fullName evidence="2">Uncharacterized protein</fullName>
    </submittedName>
</protein>
<sequence>KNIRNLRAVRICAEEYRFSAVIVFAILFLGGYILYQVQYKTGIDIIPLFPIDDSGFEKYNEQLLKICKSI</sequence>
<dbReference type="Proteomes" id="UP000005237">
    <property type="component" value="Unassembled WGS sequence"/>
</dbReference>
<evidence type="ECO:0000313" key="3">
    <source>
        <dbReference type="Proteomes" id="UP000005237"/>
    </source>
</evidence>